<dbReference type="GO" id="GO:0016829">
    <property type="term" value="F:lyase activity"/>
    <property type="evidence" value="ECO:0007669"/>
    <property type="project" value="UniProtKB-KW"/>
</dbReference>
<proteinExistence type="predicted"/>
<dbReference type="InterPro" id="IPR003770">
    <property type="entry name" value="MLTG-like"/>
</dbReference>
<dbReference type="PANTHER" id="PTHR30518">
    <property type="entry name" value="ENDOLYTIC MUREIN TRANSGLYCOSYLASE"/>
    <property type="match status" value="1"/>
</dbReference>
<evidence type="ECO:0000256" key="6">
    <source>
        <dbReference type="ARBA" id="ARBA00023316"/>
    </source>
</evidence>
<dbReference type="GO" id="GO:0071555">
    <property type="term" value="P:cell wall organization"/>
    <property type="evidence" value="ECO:0007669"/>
    <property type="project" value="UniProtKB-KW"/>
</dbReference>
<keyword evidence="3" id="KW-1133">Transmembrane helix</keyword>
<reference evidence="7" key="1">
    <citation type="submission" date="2017-02" db="EMBL/GenBank/DDBJ databases">
        <title>Delving into the versatile metabolic prowess of the omnipresent phylum Bacteroidetes.</title>
        <authorList>
            <person name="Nobu M.K."/>
            <person name="Mei R."/>
            <person name="Narihiro T."/>
            <person name="Kuroda K."/>
            <person name="Liu W.-T."/>
        </authorList>
    </citation>
    <scope>NUCLEOTIDE SEQUENCE</scope>
    <source>
        <strain evidence="7">ADurb.Bin160</strain>
    </source>
</reference>
<evidence type="ECO:0000313" key="7">
    <source>
        <dbReference type="EMBL" id="OQB41528.1"/>
    </source>
</evidence>
<name>A0A1V5ZN83_9BACT</name>
<dbReference type="Proteomes" id="UP000485621">
    <property type="component" value="Unassembled WGS sequence"/>
</dbReference>
<evidence type="ECO:0000256" key="2">
    <source>
        <dbReference type="ARBA" id="ARBA00022692"/>
    </source>
</evidence>
<dbReference type="Pfam" id="PF02618">
    <property type="entry name" value="YceG"/>
    <property type="match status" value="1"/>
</dbReference>
<dbReference type="AlphaFoldDB" id="A0A1V5ZN83"/>
<keyword evidence="1" id="KW-1003">Cell membrane</keyword>
<evidence type="ECO:0000256" key="3">
    <source>
        <dbReference type="ARBA" id="ARBA00022989"/>
    </source>
</evidence>
<accession>A0A1V5ZN83</accession>
<gene>
    <name evidence="7" type="ORF">BWY04_00779</name>
</gene>
<sequence>MRLDADITLCYGLKEPYETCTPAFINKAIYDKSNLYNTRQNHGLPPQPIASPSVESIVAVLNPKKTDYFFYLHDPKGNIHYGKTVTEHNDNKNKYLK</sequence>
<organism evidence="7">
    <name type="scientific">candidate division CPR1 bacterium ADurb.Bin160</name>
    <dbReference type="NCBI Taxonomy" id="1852826"/>
    <lineage>
        <taxon>Bacteria</taxon>
        <taxon>candidate division CPR1</taxon>
    </lineage>
</organism>
<comment type="caution">
    <text evidence="7">The sequence shown here is derived from an EMBL/GenBank/DDBJ whole genome shotgun (WGS) entry which is preliminary data.</text>
</comment>
<dbReference type="EMBL" id="MWDB01000015">
    <property type="protein sequence ID" value="OQB41528.1"/>
    <property type="molecule type" value="Genomic_DNA"/>
</dbReference>
<evidence type="ECO:0000256" key="5">
    <source>
        <dbReference type="ARBA" id="ARBA00023239"/>
    </source>
</evidence>
<dbReference type="PANTHER" id="PTHR30518:SF2">
    <property type="entry name" value="ENDOLYTIC MUREIN TRANSGLYCOSYLASE"/>
    <property type="match status" value="1"/>
</dbReference>
<protein>
    <submittedName>
        <fullName evidence="7">Putative aminodeoxychorismate lyase</fullName>
    </submittedName>
</protein>
<keyword evidence="4" id="KW-0472">Membrane</keyword>
<evidence type="ECO:0000256" key="4">
    <source>
        <dbReference type="ARBA" id="ARBA00023136"/>
    </source>
</evidence>
<evidence type="ECO:0000256" key="1">
    <source>
        <dbReference type="ARBA" id="ARBA00022475"/>
    </source>
</evidence>
<keyword evidence="5 7" id="KW-0456">Lyase</keyword>
<keyword evidence="6" id="KW-0961">Cell wall biogenesis/degradation</keyword>
<keyword evidence="2" id="KW-0812">Transmembrane</keyword>